<comment type="caution">
    <text evidence="1">The sequence shown here is derived from an EMBL/GenBank/DDBJ whole genome shotgun (WGS) entry which is preliminary data.</text>
</comment>
<evidence type="ECO:0000313" key="2">
    <source>
        <dbReference type="Proteomes" id="UP000288805"/>
    </source>
</evidence>
<accession>A0A438G3Q0</accession>
<sequence>MTVLIVHMDDIILIRNDIYEMESLKNLLKEIGMLGSKLGGILIEASHNFDLGTLGTLMDGERYQRLVGKLIYLSHTGLDIAFVVGVVSQFKHNPNEDHLATVMVIFSYLEGTPRKGC</sequence>
<proteinExistence type="predicted"/>
<dbReference type="EMBL" id="QGNW01000623">
    <property type="protein sequence ID" value="RVW66821.1"/>
    <property type="molecule type" value="Genomic_DNA"/>
</dbReference>
<reference evidence="1 2" key="1">
    <citation type="journal article" date="2018" name="PLoS Genet.">
        <title>Population sequencing reveals clonal diversity and ancestral inbreeding in the grapevine cultivar Chardonnay.</title>
        <authorList>
            <person name="Roach M.J."/>
            <person name="Johnson D.L."/>
            <person name="Bohlmann J."/>
            <person name="van Vuuren H.J."/>
            <person name="Jones S.J."/>
            <person name="Pretorius I.S."/>
            <person name="Schmidt S.A."/>
            <person name="Borneman A.R."/>
        </authorList>
    </citation>
    <scope>NUCLEOTIDE SEQUENCE [LARGE SCALE GENOMIC DNA]</scope>
    <source>
        <strain evidence="2">cv. Chardonnay</strain>
        <tissue evidence="1">Leaf</tissue>
    </source>
</reference>
<dbReference type="AlphaFoldDB" id="A0A438G3Q0"/>
<gene>
    <name evidence="1" type="ORF">CK203_064739</name>
</gene>
<evidence type="ECO:0000313" key="1">
    <source>
        <dbReference type="EMBL" id="RVW66821.1"/>
    </source>
</evidence>
<evidence type="ECO:0008006" key="3">
    <source>
        <dbReference type="Google" id="ProtNLM"/>
    </source>
</evidence>
<protein>
    <recommendedName>
        <fullName evidence="3">Retrovirus-related Pol polyprotein from transposon RE1</fullName>
    </recommendedName>
</protein>
<dbReference type="PANTHER" id="PTHR11439:SF467">
    <property type="entry name" value="INTEGRASE CATALYTIC DOMAIN-CONTAINING PROTEIN"/>
    <property type="match status" value="1"/>
</dbReference>
<dbReference type="PANTHER" id="PTHR11439">
    <property type="entry name" value="GAG-POL-RELATED RETROTRANSPOSON"/>
    <property type="match status" value="1"/>
</dbReference>
<dbReference type="Proteomes" id="UP000288805">
    <property type="component" value="Unassembled WGS sequence"/>
</dbReference>
<name>A0A438G3Q0_VITVI</name>
<organism evidence="1 2">
    <name type="scientific">Vitis vinifera</name>
    <name type="common">Grape</name>
    <dbReference type="NCBI Taxonomy" id="29760"/>
    <lineage>
        <taxon>Eukaryota</taxon>
        <taxon>Viridiplantae</taxon>
        <taxon>Streptophyta</taxon>
        <taxon>Embryophyta</taxon>
        <taxon>Tracheophyta</taxon>
        <taxon>Spermatophyta</taxon>
        <taxon>Magnoliopsida</taxon>
        <taxon>eudicotyledons</taxon>
        <taxon>Gunneridae</taxon>
        <taxon>Pentapetalae</taxon>
        <taxon>rosids</taxon>
        <taxon>Vitales</taxon>
        <taxon>Vitaceae</taxon>
        <taxon>Viteae</taxon>
        <taxon>Vitis</taxon>
    </lineage>
</organism>